<evidence type="ECO:0000313" key="2">
    <source>
        <dbReference type="EMBL" id="KAL1515673.1"/>
    </source>
</evidence>
<feature type="compositionally biased region" description="Basic and acidic residues" evidence="1">
    <location>
        <begin position="198"/>
        <end position="211"/>
    </location>
</feature>
<evidence type="ECO:0000256" key="1">
    <source>
        <dbReference type="SAM" id="MobiDB-lite"/>
    </source>
</evidence>
<feature type="region of interest" description="Disordered" evidence="1">
    <location>
        <begin position="198"/>
        <end position="225"/>
    </location>
</feature>
<dbReference type="AlphaFoldDB" id="A0AB34JAN7"/>
<organism evidence="2 3">
    <name type="scientific">Prymnesium parvum</name>
    <name type="common">Toxic golden alga</name>
    <dbReference type="NCBI Taxonomy" id="97485"/>
    <lineage>
        <taxon>Eukaryota</taxon>
        <taxon>Haptista</taxon>
        <taxon>Haptophyta</taxon>
        <taxon>Prymnesiophyceae</taxon>
        <taxon>Prymnesiales</taxon>
        <taxon>Prymnesiaceae</taxon>
        <taxon>Prymnesium</taxon>
    </lineage>
</organism>
<gene>
    <name evidence="2" type="ORF">AB1Y20_002290</name>
</gene>
<feature type="compositionally biased region" description="Basic residues" evidence="1">
    <location>
        <begin position="212"/>
        <end position="222"/>
    </location>
</feature>
<comment type="caution">
    <text evidence="2">The sequence shown here is derived from an EMBL/GenBank/DDBJ whole genome shotgun (WGS) entry which is preliminary data.</text>
</comment>
<dbReference type="EMBL" id="JBGBPQ010000011">
    <property type="protein sequence ID" value="KAL1515673.1"/>
    <property type="molecule type" value="Genomic_DNA"/>
</dbReference>
<evidence type="ECO:0000313" key="3">
    <source>
        <dbReference type="Proteomes" id="UP001515480"/>
    </source>
</evidence>
<accession>A0AB34JAN7</accession>
<dbReference type="Proteomes" id="UP001515480">
    <property type="component" value="Unassembled WGS sequence"/>
</dbReference>
<protein>
    <submittedName>
        <fullName evidence="2">Uncharacterized protein</fullName>
    </submittedName>
</protein>
<sequence length="231" mass="27056">MEPSELREELARAEEALSELEFSKQMRDEEYKALSHHSEALASELRRTRADLATARAAISRQTSVAKEATMLEDTLSSQVSQATNAKLAAAQEYRDAIEAHDAQVRRVVHELKNERERSTRLECELDEVREHWQKAHAKIQTLEEALQENLRIFEVWKQKEKKWRQERQALQQQKERHAQTLLFRKEELEHTRRELMRENQRLRSGLEGRRSPGKASRRSRSSRGLALALL</sequence>
<name>A0AB34JAN7_PRYPA</name>
<reference evidence="2 3" key="1">
    <citation type="journal article" date="2024" name="Science">
        <title>Giant polyketide synthase enzymes in the biosynthesis of giant marine polyether toxins.</title>
        <authorList>
            <person name="Fallon T.R."/>
            <person name="Shende V.V."/>
            <person name="Wierzbicki I.H."/>
            <person name="Pendleton A.L."/>
            <person name="Watervoot N.F."/>
            <person name="Auber R.P."/>
            <person name="Gonzalez D.J."/>
            <person name="Wisecaver J.H."/>
            <person name="Moore B.S."/>
        </authorList>
    </citation>
    <scope>NUCLEOTIDE SEQUENCE [LARGE SCALE GENOMIC DNA]</scope>
    <source>
        <strain evidence="2 3">12B1</strain>
    </source>
</reference>
<keyword evidence="3" id="KW-1185">Reference proteome</keyword>
<proteinExistence type="predicted"/>